<dbReference type="PANTHER" id="PTHR34820:SF4">
    <property type="entry name" value="INNER MEMBRANE PROTEIN YEBZ"/>
    <property type="match status" value="1"/>
</dbReference>
<organism evidence="7 8">
    <name type="scientific">Agromyces bauzanensis</name>
    <dbReference type="NCBI Taxonomy" id="1308924"/>
    <lineage>
        <taxon>Bacteria</taxon>
        <taxon>Bacillati</taxon>
        <taxon>Actinomycetota</taxon>
        <taxon>Actinomycetes</taxon>
        <taxon>Micrococcales</taxon>
        <taxon>Microbacteriaceae</taxon>
        <taxon>Agromyces</taxon>
    </lineage>
</organism>
<keyword evidence="4" id="KW-0186">Copper</keyword>
<evidence type="ECO:0000256" key="4">
    <source>
        <dbReference type="ARBA" id="ARBA00023008"/>
    </source>
</evidence>
<sequence>MTDQTAVDAIAVDPTPARADRLRATLLAGAVLAAAAIGLADTAPASAHDDLLGSSPEDGQVLDAAPAAIELEYSNDIIEMGTAIVVVDAAGEELETGEPVIAGRTVTATLPADVADGEYQARWRAVSADGHPIEGTIDFGVGAGATGEYAAQADDGEHADETAAASDTGPTVGIIAGAAAALAVIALIVALFVRNRRRGDAS</sequence>
<accession>A0A917PF19</accession>
<keyword evidence="2" id="KW-0479">Metal-binding</keyword>
<dbReference type="GO" id="GO:0006825">
    <property type="term" value="P:copper ion transport"/>
    <property type="evidence" value="ECO:0007669"/>
    <property type="project" value="InterPro"/>
</dbReference>
<evidence type="ECO:0000256" key="5">
    <source>
        <dbReference type="SAM" id="Phobius"/>
    </source>
</evidence>
<reference evidence="7" key="1">
    <citation type="journal article" date="2014" name="Int. J. Syst. Evol. Microbiol.">
        <title>Complete genome sequence of Corynebacterium casei LMG S-19264T (=DSM 44701T), isolated from a smear-ripened cheese.</title>
        <authorList>
            <consortium name="US DOE Joint Genome Institute (JGI-PGF)"/>
            <person name="Walter F."/>
            <person name="Albersmeier A."/>
            <person name="Kalinowski J."/>
            <person name="Ruckert C."/>
        </authorList>
    </citation>
    <scope>NUCLEOTIDE SEQUENCE</scope>
    <source>
        <strain evidence="7">CGMCC 1.8984</strain>
    </source>
</reference>
<dbReference type="GO" id="GO:0042597">
    <property type="term" value="C:periplasmic space"/>
    <property type="evidence" value="ECO:0007669"/>
    <property type="project" value="InterPro"/>
</dbReference>
<name>A0A917PF19_9MICO</name>
<dbReference type="InterPro" id="IPR007348">
    <property type="entry name" value="CopC_dom"/>
</dbReference>
<dbReference type="PANTHER" id="PTHR34820">
    <property type="entry name" value="INNER MEMBRANE PROTEIN YEBZ"/>
    <property type="match status" value="1"/>
</dbReference>
<dbReference type="GO" id="GO:0005886">
    <property type="term" value="C:plasma membrane"/>
    <property type="evidence" value="ECO:0007669"/>
    <property type="project" value="TreeGrafter"/>
</dbReference>
<dbReference type="RefSeq" id="WP_188742274.1">
    <property type="nucleotide sequence ID" value="NZ_BAABFW010000009.1"/>
</dbReference>
<evidence type="ECO:0000313" key="7">
    <source>
        <dbReference type="EMBL" id="GGJ73508.1"/>
    </source>
</evidence>
<proteinExistence type="predicted"/>
<dbReference type="GO" id="GO:0005507">
    <property type="term" value="F:copper ion binding"/>
    <property type="evidence" value="ECO:0007669"/>
    <property type="project" value="InterPro"/>
</dbReference>
<keyword evidence="3" id="KW-0732">Signal</keyword>
<evidence type="ECO:0000256" key="2">
    <source>
        <dbReference type="ARBA" id="ARBA00022723"/>
    </source>
</evidence>
<gene>
    <name evidence="7" type="ORF">GCM10011372_09390</name>
</gene>
<dbReference type="AlphaFoldDB" id="A0A917PF19"/>
<feature type="domain" description="CopC" evidence="6">
    <location>
        <begin position="48"/>
        <end position="141"/>
    </location>
</feature>
<evidence type="ECO:0000313" key="8">
    <source>
        <dbReference type="Proteomes" id="UP000636956"/>
    </source>
</evidence>
<feature type="transmembrane region" description="Helical" evidence="5">
    <location>
        <begin position="172"/>
        <end position="193"/>
    </location>
</feature>
<protein>
    <recommendedName>
        <fullName evidence="6">CopC domain-containing protein</fullName>
    </recommendedName>
</protein>
<reference evidence="7" key="2">
    <citation type="submission" date="2020-09" db="EMBL/GenBank/DDBJ databases">
        <authorList>
            <person name="Sun Q."/>
            <person name="Zhou Y."/>
        </authorList>
    </citation>
    <scope>NUCLEOTIDE SEQUENCE</scope>
    <source>
        <strain evidence="7">CGMCC 1.8984</strain>
    </source>
</reference>
<comment type="caution">
    <text evidence="7">The sequence shown here is derived from an EMBL/GenBank/DDBJ whole genome shotgun (WGS) entry which is preliminary data.</text>
</comment>
<dbReference type="GO" id="GO:0046688">
    <property type="term" value="P:response to copper ion"/>
    <property type="evidence" value="ECO:0007669"/>
    <property type="project" value="InterPro"/>
</dbReference>
<dbReference type="InterPro" id="IPR032694">
    <property type="entry name" value="CopC/D"/>
</dbReference>
<evidence type="ECO:0000259" key="6">
    <source>
        <dbReference type="Pfam" id="PF04234"/>
    </source>
</evidence>
<keyword evidence="8" id="KW-1185">Reference proteome</keyword>
<dbReference type="SUPFAM" id="SSF81296">
    <property type="entry name" value="E set domains"/>
    <property type="match status" value="1"/>
</dbReference>
<comment type="subcellular location">
    <subcellularLocation>
        <location evidence="1">Cell envelope</location>
    </subcellularLocation>
</comment>
<evidence type="ECO:0000256" key="3">
    <source>
        <dbReference type="ARBA" id="ARBA00022729"/>
    </source>
</evidence>
<dbReference type="InterPro" id="IPR014755">
    <property type="entry name" value="Cu-Rt/internalin_Ig-like"/>
</dbReference>
<dbReference type="InterPro" id="IPR014756">
    <property type="entry name" value="Ig_E-set"/>
</dbReference>
<keyword evidence="5" id="KW-1133">Transmembrane helix</keyword>
<dbReference type="Proteomes" id="UP000636956">
    <property type="component" value="Unassembled WGS sequence"/>
</dbReference>
<evidence type="ECO:0000256" key="1">
    <source>
        <dbReference type="ARBA" id="ARBA00004196"/>
    </source>
</evidence>
<dbReference type="EMBL" id="BMMD01000003">
    <property type="protein sequence ID" value="GGJ73508.1"/>
    <property type="molecule type" value="Genomic_DNA"/>
</dbReference>
<dbReference type="Gene3D" id="2.60.40.1220">
    <property type="match status" value="1"/>
</dbReference>
<keyword evidence="5" id="KW-0812">Transmembrane</keyword>
<dbReference type="Pfam" id="PF04234">
    <property type="entry name" value="CopC"/>
    <property type="match status" value="1"/>
</dbReference>
<dbReference type="GO" id="GO:0030313">
    <property type="term" value="C:cell envelope"/>
    <property type="evidence" value="ECO:0007669"/>
    <property type="project" value="UniProtKB-SubCell"/>
</dbReference>
<keyword evidence="5" id="KW-0472">Membrane</keyword>